<organism evidence="4 5">
    <name type="scientific">Cucurbita argyrosperma subsp. sororia</name>
    <dbReference type="NCBI Taxonomy" id="37648"/>
    <lineage>
        <taxon>Eukaryota</taxon>
        <taxon>Viridiplantae</taxon>
        <taxon>Streptophyta</taxon>
        <taxon>Embryophyta</taxon>
        <taxon>Tracheophyta</taxon>
        <taxon>Spermatophyta</taxon>
        <taxon>Magnoliopsida</taxon>
        <taxon>eudicotyledons</taxon>
        <taxon>Gunneridae</taxon>
        <taxon>Pentapetalae</taxon>
        <taxon>rosids</taxon>
        <taxon>fabids</taxon>
        <taxon>Cucurbitales</taxon>
        <taxon>Cucurbitaceae</taxon>
        <taxon>Cucurbiteae</taxon>
        <taxon>Cucurbita</taxon>
    </lineage>
</organism>
<gene>
    <name evidence="4" type="ORF">SDJN03_20596</name>
</gene>
<dbReference type="AlphaFoldDB" id="A0AAV6MEY4"/>
<dbReference type="EMBL" id="JAGKQH010000014">
    <property type="protein sequence ID" value="KAG6580594.1"/>
    <property type="molecule type" value="Genomic_DNA"/>
</dbReference>
<evidence type="ECO:0000313" key="4">
    <source>
        <dbReference type="EMBL" id="KAG6580594.1"/>
    </source>
</evidence>
<feature type="region of interest" description="Disordered" evidence="2">
    <location>
        <begin position="85"/>
        <end position="116"/>
    </location>
</feature>
<proteinExistence type="predicted"/>
<evidence type="ECO:0000313" key="5">
    <source>
        <dbReference type="Proteomes" id="UP000685013"/>
    </source>
</evidence>
<evidence type="ECO:0000256" key="1">
    <source>
        <dbReference type="SAM" id="Coils"/>
    </source>
</evidence>
<reference evidence="4 5" key="1">
    <citation type="journal article" date="2021" name="Hortic Res">
        <title>The domestication of Cucurbita argyrosperma as revealed by the genome of its wild relative.</title>
        <authorList>
            <person name="Barrera-Redondo J."/>
            <person name="Sanchez-de la Vega G."/>
            <person name="Aguirre-Liguori J.A."/>
            <person name="Castellanos-Morales G."/>
            <person name="Gutierrez-Guerrero Y.T."/>
            <person name="Aguirre-Dugua X."/>
            <person name="Aguirre-Planter E."/>
            <person name="Tenaillon M.I."/>
            <person name="Lira-Saade R."/>
            <person name="Eguiarte L.E."/>
        </authorList>
    </citation>
    <scope>NUCLEOTIDE SEQUENCE [LARGE SCALE GENOMIC DNA]</scope>
    <source>
        <strain evidence="4">JBR-2021</strain>
    </source>
</reference>
<evidence type="ECO:0000256" key="3">
    <source>
        <dbReference type="SAM" id="SignalP"/>
    </source>
</evidence>
<feature type="chain" id="PRO_5043764614" evidence="3">
    <location>
        <begin position="19"/>
        <end position="858"/>
    </location>
</feature>
<feature type="coiled-coil region" evidence="1">
    <location>
        <begin position="350"/>
        <end position="391"/>
    </location>
</feature>
<evidence type="ECO:0000256" key="2">
    <source>
        <dbReference type="SAM" id="MobiDB-lite"/>
    </source>
</evidence>
<dbReference type="PANTHER" id="PTHR33448">
    <property type="entry name" value="CHLOROPLAST PROTEIN HCF243-RELATED"/>
    <property type="match status" value="1"/>
</dbReference>
<keyword evidence="1" id="KW-0175">Coiled coil</keyword>
<feature type="non-terminal residue" evidence="4">
    <location>
        <position position="1"/>
    </location>
</feature>
<protein>
    <submittedName>
        <fullName evidence="4">Uncharacterized protein</fullName>
    </submittedName>
</protein>
<keyword evidence="3" id="KW-0732">Signal</keyword>
<accession>A0AAV6MEY4</accession>
<dbReference type="PANTHER" id="PTHR33448:SF10">
    <property type="entry name" value="PROTAMINE P1 FAMILY PROTEIN"/>
    <property type="match status" value="1"/>
</dbReference>
<feature type="compositionally biased region" description="Polar residues" evidence="2">
    <location>
        <begin position="758"/>
        <end position="767"/>
    </location>
</feature>
<feature type="region of interest" description="Disordered" evidence="2">
    <location>
        <begin position="644"/>
        <end position="668"/>
    </location>
</feature>
<feature type="signal peptide" evidence="3">
    <location>
        <begin position="1"/>
        <end position="18"/>
    </location>
</feature>
<keyword evidence="5" id="KW-1185">Reference proteome</keyword>
<dbReference type="Proteomes" id="UP000685013">
    <property type="component" value="Chromosome 14"/>
</dbReference>
<comment type="caution">
    <text evidence="4">The sequence shown here is derived from an EMBL/GenBank/DDBJ whole genome shotgun (WGS) entry which is preliminary data.</text>
</comment>
<sequence length="858" mass="96066">MWQVLLAAAVAGSTGLVAKHVFGAGVNPNGTLIAEELKKCDESCVDREESDGIVKFEGSIDTEFGSPMVSNGLNESEREGIFRFSSSDSRGATSSRLGSKNLRKKTRSRCRGAAKQGKGKNVEVENCAAREMATEPKKSSGRFSVLLKKRRITKNLGASKSESCSSKDGSLFHWGIGVGIMYMMSVGKTEIKRLNVTVDETAKVVRELKSELYRRKYSRHVQAGKARENLQPIHPEIDRSSAELRRLNEVRNYTLSMFDDGECGSSVLTEEPDPEINEMDELEAELATEFEKLPWCSSEDTCQAGARAELEKTKVSAIELHVPEKPKSDAYPSHGVVPAELDQKLCHVLIEQQENQIVELESELHVAQSKLNEKEAELQALKDCVKRLTEFSLTTVSDDEAEAHTEKKQSCSSWEQSNQMGCEPMRSVVVGMKRPVESETWDCNDEITCYSKHPPILKDDAGVWNSLKTNDDAGGGGDGDMLCWTLFRTCTFLLYARKNFIFMYKSVRRRKGVLKMKPSAKPISSPGRTEKFPPPLMRFLRSNVGSKSRGRSRASPMMFMRKKNNATAIETQEPSSPKVTCIGQVRVRRSSTRRSRRSGTPTRRRCRWIRAALLCPCFRKKIKPNSSQIFQRWVSFFQVGFRRKSRSRKKSPPHETPVHGGIEIPNAETQVVAPIDDDEGEETVGAFISSHSSPPKNALLLTRCRSAPYRSTSLASRFWGSPLRTEKNHEEEEEEEEEEQSTKPNNGGKTVEIEKPTSQRASVSDQDPSGGLEFEEDKKFMKNIDDDSTTERIIKSANIEREKTGEEEEEGLGSSSRPLILTRCKSAPSRTAEKMNPEMGFWKKRRLGITDSSSPNNS</sequence>
<feature type="compositionally biased region" description="Basic residues" evidence="2">
    <location>
        <begin position="101"/>
        <end position="112"/>
    </location>
</feature>
<feature type="compositionally biased region" description="Low complexity" evidence="2">
    <location>
        <begin position="85"/>
        <end position="96"/>
    </location>
</feature>
<feature type="compositionally biased region" description="Basic and acidic residues" evidence="2">
    <location>
        <begin position="776"/>
        <end position="804"/>
    </location>
</feature>
<feature type="region of interest" description="Disordered" evidence="2">
    <location>
        <begin position="720"/>
        <end position="819"/>
    </location>
</feature>
<name>A0AAV6MEY4_9ROSI</name>